<organism evidence="2 3">
    <name type="scientific">Adineta steineri</name>
    <dbReference type="NCBI Taxonomy" id="433720"/>
    <lineage>
        <taxon>Eukaryota</taxon>
        <taxon>Metazoa</taxon>
        <taxon>Spiralia</taxon>
        <taxon>Gnathifera</taxon>
        <taxon>Rotifera</taxon>
        <taxon>Eurotatoria</taxon>
        <taxon>Bdelloidea</taxon>
        <taxon>Adinetida</taxon>
        <taxon>Adinetidae</taxon>
        <taxon>Adineta</taxon>
    </lineage>
</organism>
<gene>
    <name evidence="2" type="ORF">VCS650_LOCUS16320</name>
</gene>
<dbReference type="EMBL" id="CAJNON010000145">
    <property type="protein sequence ID" value="CAF1030787.1"/>
    <property type="molecule type" value="Genomic_DNA"/>
</dbReference>
<dbReference type="Proteomes" id="UP000663891">
    <property type="component" value="Unassembled WGS sequence"/>
</dbReference>
<sequence>MCLPLVLGTTSDIVSPTYSGSLSSSSPIFVRPDKSSGHYYYQAIRVTVPTSGTYIFTSTSSKDTFGCFYSDPVDPSYPSQNLITTDDDGAGNNQFRISAALQSTRTYVLIVTTYDVNIIGSFVITVNGPASVVLSAFIPSTALGTTITGYLSSTNPVFCRPGGGSSGYFYYQAIQVTVSTSGRYSFISTDAMDSFGCLYSDSVDPSYPSQNLITTDDDGAGRGQFRINANLQYGRTYVLIVTTFNTNKMGVYTITVNGPSSVILSTFIPSTSRPITSTRKNNAGNQIEESVGDGLLENDEANRDIEVVSEKCLEHSVQDNSVLDNHFRSLFKIFSAIAQFINRAENVTKKASYCFYSGTICFILWFCVSAIIINTLGLTGKSLLVTRNKQFSLQEILKTEMNKKFIQDTRIFDSCLSQYVKDHYISIIKFLNEDLINVGIKNEYNDFNTLLCTLLNIFINALPFILNLS</sequence>
<dbReference type="AlphaFoldDB" id="A0A814IUV3"/>
<comment type="caution">
    <text evidence="2">The sequence shown here is derived from an EMBL/GenBank/DDBJ whole genome shotgun (WGS) entry which is preliminary data.</text>
</comment>
<keyword evidence="1" id="KW-0472">Membrane</keyword>
<reference evidence="2" key="1">
    <citation type="submission" date="2021-02" db="EMBL/GenBank/DDBJ databases">
        <authorList>
            <person name="Nowell W R."/>
        </authorList>
    </citation>
    <scope>NUCLEOTIDE SEQUENCE</scope>
</reference>
<feature type="transmembrane region" description="Helical" evidence="1">
    <location>
        <begin position="355"/>
        <end position="379"/>
    </location>
</feature>
<evidence type="ECO:0000256" key="1">
    <source>
        <dbReference type="SAM" id="Phobius"/>
    </source>
</evidence>
<protein>
    <submittedName>
        <fullName evidence="2">Uncharacterized protein</fullName>
    </submittedName>
</protein>
<feature type="transmembrane region" description="Helical" evidence="1">
    <location>
        <begin position="447"/>
        <end position="466"/>
    </location>
</feature>
<dbReference type="OrthoDB" id="10484306at2759"/>
<accession>A0A814IUV3</accession>
<name>A0A814IUV3_9BILA</name>
<evidence type="ECO:0000313" key="3">
    <source>
        <dbReference type="Proteomes" id="UP000663891"/>
    </source>
</evidence>
<evidence type="ECO:0000313" key="2">
    <source>
        <dbReference type="EMBL" id="CAF1030787.1"/>
    </source>
</evidence>
<proteinExistence type="predicted"/>
<keyword evidence="1" id="KW-0812">Transmembrane</keyword>
<keyword evidence="1" id="KW-1133">Transmembrane helix</keyword>